<dbReference type="Gene3D" id="3.10.100.10">
    <property type="entry name" value="Mannose-Binding Protein A, subunit A"/>
    <property type="match status" value="2"/>
</dbReference>
<evidence type="ECO:0000256" key="2">
    <source>
        <dbReference type="SAM" id="SignalP"/>
    </source>
</evidence>
<feature type="chain" id="PRO_5013510339" evidence="2">
    <location>
        <begin position="19"/>
        <end position="248"/>
    </location>
</feature>
<dbReference type="AlphaFoldDB" id="A0A2D0RLL0"/>
<dbReference type="OrthoDB" id="5858677at2759"/>
<dbReference type="RefSeq" id="XP_017331035.1">
    <property type="nucleotide sequence ID" value="XM_017475546.3"/>
</dbReference>
<dbReference type="InterPro" id="IPR016186">
    <property type="entry name" value="C-type_lectin-like/link_sf"/>
</dbReference>
<keyword evidence="1" id="KW-1015">Disulfide bond</keyword>
<dbReference type="SUPFAM" id="SSF56436">
    <property type="entry name" value="C-type lectin-like"/>
    <property type="match status" value="2"/>
</dbReference>
<reference evidence="4" key="1">
    <citation type="journal article" date="2016" name="Nat. Commun.">
        <title>The channel catfish genome sequence provides insights into the evolution of scale formation in teleosts.</title>
        <authorList>
            <person name="Liu Z."/>
            <person name="Liu S."/>
            <person name="Yao J."/>
            <person name="Bao L."/>
            <person name="Zhang J."/>
            <person name="Li Y."/>
            <person name="Jiang C."/>
            <person name="Sun L."/>
            <person name="Wang R."/>
            <person name="Zhang Y."/>
            <person name="Zhou T."/>
            <person name="Zeng Q."/>
            <person name="Fu Q."/>
            <person name="Gao S."/>
            <person name="Li N."/>
            <person name="Koren S."/>
            <person name="Jiang Y."/>
            <person name="Zimin A."/>
            <person name="Xu P."/>
            <person name="Phillippy A.M."/>
            <person name="Geng X."/>
            <person name="Song L."/>
            <person name="Sun F."/>
            <person name="Li C."/>
            <person name="Wang X."/>
            <person name="Chen A."/>
            <person name="Jin Y."/>
            <person name="Yuan Z."/>
            <person name="Yang Y."/>
            <person name="Tan S."/>
            <person name="Peatman E."/>
            <person name="Lu J."/>
            <person name="Qin Z."/>
            <person name="Dunham R."/>
            <person name="Li Z."/>
            <person name="Sonstegard T."/>
            <person name="Feng J."/>
            <person name="Danzmann R.G."/>
            <person name="Schroeder S."/>
            <person name="Scheffler B."/>
            <person name="Duke M.V."/>
            <person name="Ballard L."/>
            <person name="Kucuktas H."/>
            <person name="Kaltenboeck L."/>
            <person name="Liu H."/>
            <person name="Armbruster J."/>
            <person name="Xie Y."/>
            <person name="Kirby M.L."/>
            <person name="Tian Y."/>
            <person name="Flanagan M.E."/>
            <person name="Mu W."/>
            <person name="Waldbieser G.C."/>
        </authorList>
    </citation>
    <scope>NUCLEOTIDE SEQUENCE [LARGE SCALE GENOMIC DNA]</scope>
    <source>
        <strain evidence="4">SDA103</strain>
    </source>
</reference>
<dbReference type="KEGG" id="ipu:108269603"/>
<feature type="domain" description="C-type lectin" evidence="3">
    <location>
        <begin position="24"/>
        <end position="133"/>
    </location>
</feature>
<dbReference type="GeneID" id="108269603"/>
<dbReference type="PANTHER" id="PTHR45784:SF8">
    <property type="entry name" value="C-TYPE MANNOSE RECEPTOR 2-RELATED"/>
    <property type="match status" value="1"/>
</dbReference>
<dbReference type="CDD" id="cd00037">
    <property type="entry name" value="CLECT"/>
    <property type="match status" value="1"/>
</dbReference>
<dbReference type="RefSeq" id="XP_017331036.1">
    <property type="nucleotide sequence ID" value="XM_017475547.3"/>
</dbReference>
<keyword evidence="2" id="KW-0732">Signal</keyword>
<dbReference type="Proteomes" id="UP000221080">
    <property type="component" value="Chromosome 9"/>
</dbReference>
<feature type="signal peptide" evidence="2">
    <location>
        <begin position="1"/>
        <end position="18"/>
    </location>
</feature>
<evidence type="ECO:0000313" key="5">
    <source>
        <dbReference type="RefSeq" id="XP_017331035.1"/>
    </source>
</evidence>
<name>A0A2D0RLL0_ICTPU</name>
<evidence type="ECO:0000259" key="3">
    <source>
        <dbReference type="PROSITE" id="PS50041"/>
    </source>
</evidence>
<keyword evidence="4" id="KW-1185">Reference proteome</keyword>
<dbReference type="PROSITE" id="PS50041">
    <property type="entry name" value="C_TYPE_LECTIN_2"/>
    <property type="match status" value="2"/>
</dbReference>
<accession>A0A2D0RLL0</accession>
<dbReference type="OMA" id="NKETWSS"/>
<protein>
    <submittedName>
        <fullName evidence="5">Lectin BRA-3-like isoform X1</fullName>
    </submittedName>
    <submittedName>
        <fullName evidence="6">Lectin BRA-3-like isoform X2</fullName>
    </submittedName>
</protein>
<evidence type="ECO:0000313" key="6">
    <source>
        <dbReference type="RefSeq" id="XP_017331036.1"/>
    </source>
</evidence>
<dbReference type="InterPro" id="IPR001304">
    <property type="entry name" value="C-type_lectin-like"/>
</dbReference>
<dbReference type="PROSITE" id="PS00615">
    <property type="entry name" value="C_TYPE_LECTIN_1"/>
    <property type="match status" value="1"/>
</dbReference>
<proteinExistence type="predicted"/>
<dbReference type="InterPro" id="IPR018378">
    <property type="entry name" value="C-type_lectin_CS"/>
</dbReference>
<dbReference type="PANTHER" id="PTHR45784">
    <property type="entry name" value="C-TYPE LECTIN DOMAIN FAMILY 20 MEMBER A-RELATED"/>
    <property type="match status" value="1"/>
</dbReference>
<dbReference type="SMART" id="SM00034">
    <property type="entry name" value="CLECT"/>
    <property type="match status" value="2"/>
</dbReference>
<reference evidence="5 6" key="2">
    <citation type="submission" date="2025-04" db="UniProtKB">
        <authorList>
            <consortium name="RefSeq"/>
        </authorList>
    </citation>
    <scope>IDENTIFICATION</scope>
    <source>
        <tissue evidence="5 6">Blood</tissue>
    </source>
</reference>
<dbReference type="InterPro" id="IPR016187">
    <property type="entry name" value="CTDL_fold"/>
</dbReference>
<organism evidence="4 6">
    <name type="scientific">Ictalurus punctatus</name>
    <name type="common">Channel catfish</name>
    <name type="synonym">Silurus punctatus</name>
    <dbReference type="NCBI Taxonomy" id="7998"/>
    <lineage>
        <taxon>Eukaryota</taxon>
        <taxon>Metazoa</taxon>
        <taxon>Chordata</taxon>
        <taxon>Craniata</taxon>
        <taxon>Vertebrata</taxon>
        <taxon>Euteleostomi</taxon>
        <taxon>Actinopterygii</taxon>
        <taxon>Neopterygii</taxon>
        <taxon>Teleostei</taxon>
        <taxon>Ostariophysi</taxon>
        <taxon>Siluriformes</taxon>
        <taxon>Ictaluridae</taxon>
        <taxon>Ictalurus</taxon>
    </lineage>
</organism>
<sequence>MAVLSFLLLLALTDAATGLFWRKYVHRNTPLSWTDAQTHCKAYYVDLAVTDTQWEFDSFVNQTRSHKSDQCWIGLRKNKGVTAFTQWSDGRVLDFNKWKNGQPDHPDTEDCAFTNNNEWENKQCTEIRNFFCYTWAPQMIVVQEMKNWHEALVHCRRHYTDLVSLTTATDHFLAKNRSEEILTPTFWTGLRFMDGSWFWVNRNYMPSLTSMPSCPAWPYRCGARNIRDGVWENRDCEEKMNFICYHYI</sequence>
<evidence type="ECO:0000256" key="1">
    <source>
        <dbReference type="ARBA" id="ARBA00023157"/>
    </source>
</evidence>
<evidence type="ECO:0000313" key="4">
    <source>
        <dbReference type="Proteomes" id="UP000221080"/>
    </source>
</evidence>
<gene>
    <name evidence="5 6" type="primary">LOC108269603</name>
</gene>
<dbReference type="Pfam" id="PF00059">
    <property type="entry name" value="Lectin_C"/>
    <property type="match status" value="2"/>
</dbReference>
<feature type="domain" description="C-type lectin" evidence="3">
    <location>
        <begin position="128"/>
        <end position="245"/>
    </location>
</feature>